<dbReference type="Proteomes" id="UP001594351">
    <property type="component" value="Unassembled WGS sequence"/>
</dbReference>
<dbReference type="Gene3D" id="1.10.10.10">
    <property type="entry name" value="Winged helix-like DNA-binding domain superfamily/Winged helix DNA-binding domain"/>
    <property type="match status" value="1"/>
</dbReference>
<protein>
    <submittedName>
        <fullName evidence="1">DUF433 domain-containing protein</fullName>
    </submittedName>
</protein>
<proteinExistence type="predicted"/>
<name>A0ABV6Z0I8_UNCC1</name>
<reference evidence="1 2" key="1">
    <citation type="submission" date="2024-09" db="EMBL/GenBank/DDBJ databases">
        <title>Laminarin stimulates single cell rates of sulfate reduction while oxygen inhibits transcriptomic activity in coastal marine sediment.</title>
        <authorList>
            <person name="Lindsay M."/>
            <person name="Orcutt B."/>
            <person name="Emerson D."/>
            <person name="Stepanauskas R."/>
            <person name="D'Angelo T."/>
        </authorList>
    </citation>
    <scope>NUCLEOTIDE SEQUENCE [LARGE SCALE GENOMIC DNA]</scope>
    <source>
        <strain evidence="1">SAG AM-311-K15</strain>
    </source>
</reference>
<dbReference type="SUPFAM" id="SSF46689">
    <property type="entry name" value="Homeodomain-like"/>
    <property type="match status" value="1"/>
</dbReference>
<organism evidence="1 2">
    <name type="scientific">candidate division CSSED10-310 bacterium</name>
    <dbReference type="NCBI Taxonomy" id="2855610"/>
    <lineage>
        <taxon>Bacteria</taxon>
        <taxon>Bacteria division CSSED10-310</taxon>
    </lineage>
</organism>
<sequence length="103" mass="11804">MKTKTLDQHIEISPETLGGKPRIAGRRIAVQDIVVWHEILGTSVDEIASEYDLTLADVYAALAYYHDHREEIDISIQQGEEFIKQLRNKFPSKISQKLNEPKD</sequence>
<dbReference type="PANTHER" id="PTHR34849:SF1">
    <property type="entry name" value="SLR0770 PROTEIN"/>
    <property type="match status" value="1"/>
</dbReference>
<dbReference type="Pfam" id="PF04255">
    <property type="entry name" value="DUF433"/>
    <property type="match status" value="1"/>
</dbReference>
<evidence type="ECO:0000313" key="2">
    <source>
        <dbReference type="Proteomes" id="UP001594351"/>
    </source>
</evidence>
<accession>A0ABV6Z0I8</accession>
<dbReference type="PANTHER" id="PTHR34849">
    <property type="entry name" value="SSL5025 PROTEIN"/>
    <property type="match status" value="1"/>
</dbReference>
<dbReference type="EMBL" id="JBHPBY010000246">
    <property type="protein sequence ID" value="MFC1851954.1"/>
    <property type="molecule type" value="Genomic_DNA"/>
</dbReference>
<keyword evidence="2" id="KW-1185">Reference proteome</keyword>
<dbReference type="InterPro" id="IPR036388">
    <property type="entry name" value="WH-like_DNA-bd_sf"/>
</dbReference>
<evidence type="ECO:0000313" key="1">
    <source>
        <dbReference type="EMBL" id="MFC1851954.1"/>
    </source>
</evidence>
<dbReference type="InterPro" id="IPR007367">
    <property type="entry name" value="DUF433"/>
</dbReference>
<dbReference type="InterPro" id="IPR009057">
    <property type="entry name" value="Homeodomain-like_sf"/>
</dbReference>
<gene>
    <name evidence="1" type="ORF">ACFL27_17315</name>
</gene>
<comment type="caution">
    <text evidence="1">The sequence shown here is derived from an EMBL/GenBank/DDBJ whole genome shotgun (WGS) entry which is preliminary data.</text>
</comment>